<feature type="domain" description="HAMP" evidence="14">
    <location>
        <begin position="194"/>
        <end position="247"/>
    </location>
</feature>
<feature type="compositionally biased region" description="Basic and acidic residues" evidence="11">
    <location>
        <begin position="474"/>
        <end position="483"/>
    </location>
</feature>
<dbReference type="SMART" id="SM00304">
    <property type="entry name" value="HAMP"/>
    <property type="match status" value="1"/>
</dbReference>
<dbReference type="PANTHER" id="PTHR45436">
    <property type="entry name" value="SENSOR HISTIDINE KINASE YKOH"/>
    <property type="match status" value="1"/>
</dbReference>
<dbReference type="PROSITE" id="PS50885">
    <property type="entry name" value="HAMP"/>
    <property type="match status" value="1"/>
</dbReference>
<dbReference type="InterPro" id="IPR003660">
    <property type="entry name" value="HAMP_dom"/>
</dbReference>
<evidence type="ECO:0000256" key="5">
    <source>
        <dbReference type="ARBA" id="ARBA00022679"/>
    </source>
</evidence>
<dbReference type="Pfam" id="PF00512">
    <property type="entry name" value="HisKA"/>
    <property type="match status" value="1"/>
</dbReference>
<dbReference type="SMART" id="SM00387">
    <property type="entry name" value="HATPase_c"/>
    <property type="match status" value="1"/>
</dbReference>
<dbReference type="AlphaFoldDB" id="A0A1G5MGY5"/>
<keyword evidence="9" id="KW-0902">Two-component regulatory system</keyword>
<dbReference type="GO" id="GO:0005886">
    <property type="term" value="C:plasma membrane"/>
    <property type="evidence" value="ECO:0007669"/>
    <property type="project" value="TreeGrafter"/>
</dbReference>
<dbReference type="PROSITE" id="PS50109">
    <property type="entry name" value="HIS_KIN"/>
    <property type="match status" value="1"/>
</dbReference>
<feature type="transmembrane region" description="Helical" evidence="12">
    <location>
        <begin position="168"/>
        <end position="192"/>
    </location>
</feature>
<reference evidence="15 16" key="1">
    <citation type="submission" date="2016-10" db="EMBL/GenBank/DDBJ databases">
        <authorList>
            <person name="de Groot N.N."/>
        </authorList>
    </citation>
    <scope>NUCLEOTIDE SEQUENCE [LARGE SCALE GENOMIC DNA]</scope>
    <source>
        <strain evidence="15 16">DSM 2698</strain>
    </source>
</reference>
<dbReference type="STRING" id="1120955.SAMN03080610_00682"/>
<keyword evidence="4" id="KW-0597">Phosphoprotein</keyword>
<evidence type="ECO:0000313" key="16">
    <source>
        <dbReference type="Proteomes" id="UP000199347"/>
    </source>
</evidence>
<keyword evidence="10 12" id="KW-0472">Membrane</keyword>
<dbReference type="CDD" id="cd06225">
    <property type="entry name" value="HAMP"/>
    <property type="match status" value="1"/>
</dbReference>
<gene>
    <name evidence="15" type="ORF">SAMN03080610_00682</name>
</gene>
<organism evidence="15 16">
    <name type="scientific">Afifella marina DSM 2698</name>
    <dbReference type="NCBI Taxonomy" id="1120955"/>
    <lineage>
        <taxon>Bacteria</taxon>
        <taxon>Pseudomonadati</taxon>
        <taxon>Pseudomonadota</taxon>
        <taxon>Alphaproteobacteria</taxon>
        <taxon>Hyphomicrobiales</taxon>
        <taxon>Afifellaceae</taxon>
        <taxon>Afifella</taxon>
    </lineage>
</organism>
<evidence type="ECO:0000256" key="9">
    <source>
        <dbReference type="ARBA" id="ARBA00023012"/>
    </source>
</evidence>
<dbReference type="Gene3D" id="6.10.340.10">
    <property type="match status" value="1"/>
</dbReference>
<dbReference type="EC" id="2.7.13.3" evidence="3"/>
<dbReference type="RefSeq" id="WP_244514398.1">
    <property type="nucleotide sequence ID" value="NZ_FMVW01000001.1"/>
</dbReference>
<dbReference type="SUPFAM" id="SSF158472">
    <property type="entry name" value="HAMP domain-like"/>
    <property type="match status" value="1"/>
</dbReference>
<evidence type="ECO:0000256" key="10">
    <source>
        <dbReference type="ARBA" id="ARBA00023136"/>
    </source>
</evidence>
<evidence type="ECO:0000256" key="7">
    <source>
        <dbReference type="ARBA" id="ARBA00022777"/>
    </source>
</evidence>
<evidence type="ECO:0000256" key="1">
    <source>
        <dbReference type="ARBA" id="ARBA00000085"/>
    </source>
</evidence>
<proteinExistence type="predicted"/>
<feature type="transmembrane region" description="Helical" evidence="12">
    <location>
        <begin position="21"/>
        <end position="44"/>
    </location>
</feature>
<evidence type="ECO:0000256" key="3">
    <source>
        <dbReference type="ARBA" id="ARBA00012438"/>
    </source>
</evidence>
<dbReference type="PRINTS" id="PR00344">
    <property type="entry name" value="BCTRLSENSOR"/>
</dbReference>
<evidence type="ECO:0000313" key="15">
    <source>
        <dbReference type="EMBL" id="SCZ24445.1"/>
    </source>
</evidence>
<evidence type="ECO:0000259" key="13">
    <source>
        <dbReference type="PROSITE" id="PS50109"/>
    </source>
</evidence>
<dbReference type="InterPro" id="IPR036097">
    <property type="entry name" value="HisK_dim/P_sf"/>
</dbReference>
<dbReference type="InterPro" id="IPR004358">
    <property type="entry name" value="Sig_transdc_His_kin-like_C"/>
</dbReference>
<keyword evidence="16" id="KW-1185">Reference proteome</keyword>
<feature type="transmembrane region" description="Helical" evidence="12">
    <location>
        <begin position="139"/>
        <end position="156"/>
    </location>
</feature>
<evidence type="ECO:0000259" key="14">
    <source>
        <dbReference type="PROSITE" id="PS50885"/>
    </source>
</evidence>
<evidence type="ECO:0000256" key="2">
    <source>
        <dbReference type="ARBA" id="ARBA00004370"/>
    </source>
</evidence>
<dbReference type="Proteomes" id="UP000199347">
    <property type="component" value="Unassembled WGS sequence"/>
</dbReference>
<keyword evidence="6 12" id="KW-0812">Transmembrane</keyword>
<dbReference type="Pfam" id="PF00672">
    <property type="entry name" value="HAMP"/>
    <property type="match status" value="1"/>
</dbReference>
<dbReference type="Gene3D" id="1.10.287.130">
    <property type="match status" value="1"/>
</dbReference>
<dbReference type="SUPFAM" id="SSF47384">
    <property type="entry name" value="Homodimeric domain of signal transducing histidine kinase"/>
    <property type="match status" value="1"/>
</dbReference>
<dbReference type="InterPro" id="IPR003594">
    <property type="entry name" value="HATPase_dom"/>
</dbReference>
<name>A0A1G5MGY5_AFIMA</name>
<dbReference type="InterPro" id="IPR005467">
    <property type="entry name" value="His_kinase_dom"/>
</dbReference>
<dbReference type="InterPro" id="IPR036890">
    <property type="entry name" value="HATPase_C_sf"/>
</dbReference>
<evidence type="ECO:0000256" key="11">
    <source>
        <dbReference type="SAM" id="MobiDB-lite"/>
    </source>
</evidence>
<evidence type="ECO:0000256" key="4">
    <source>
        <dbReference type="ARBA" id="ARBA00022553"/>
    </source>
</evidence>
<keyword evidence="8 12" id="KW-1133">Transmembrane helix</keyword>
<accession>A0A1G5MGY5</accession>
<dbReference type="InterPro" id="IPR003661">
    <property type="entry name" value="HisK_dim/P_dom"/>
</dbReference>
<dbReference type="CDD" id="cd00075">
    <property type="entry name" value="HATPase"/>
    <property type="match status" value="1"/>
</dbReference>
<evidence type="ECO:0000256" key="8">
    <source>
        <dbReference type="ARBA" id="ARBA00022989"/>
    </source>
</evidence>
<dbReference type="InterPro" id="IPR050428">
    <property type="entry name" value="TCS_sensor_his_kinase"/>
</dbReference>
<dbReference type="SMART" id="SM00388">
    <property type="entry name" value="HisKA"/>
    <property type="match status" value="1"/>
</dbReference>
<keyword evidence="5" id="KW-0808">Transferase</keyword>
<sequence>MAKGSPAGKAGGRLRLLRTTAFKLAAVYLAVFTIFAAFLIFYIAKNTTQLLTTQLAEAVDQETRELARQYEVGGLSRVARIIDRHSRQPGASLYLVTDPNGDIIVGNVAAVPPEVLARPDSDLHPIPYRRLEEDTSADHVALVRVFALPGGFRLLVGRDIGERQRFVAIIRQALILTVGLMVVLGLASWLFVSRRVLKRIDSISATSRQIMTGDLSGRLEVTGTGDEFDRLALSLNTMLARIEALMIGLKQVSDNIAHDLKTPLTRMRNRVEAALAHPDDGGREALVTTLEDADQLIRTFNALLMIARTEAGSSGLAFGEIDGSAVVADVVELYEPLAEDAGVSLSADLPDEPVMLYGNRELLSQALANLVDNAVKHAGEVVEDAHVTIELTRVKEGVELSVADNGPGIPEADRPRVIERFVRLDESRTRPGFGLGLALVAAVTKLHHGELRLEDAAPGLRAVLALPNERALTDDAKSSEAKDQAAAAVSGGGKGA</sequence>
<dbReference type="Pfam" id="PF02518">
    <property type="entry name" value="HATPase_c"/>
    <property type="match status" value="1"/>
</dbReference>
<dbReference type="GO" id="GO:0000155">
    <property type="term" value="F:phosphorelay sensor kinase activity"/>
    <property type="evidence" value="ECO:0007669"/>
    <property type="project" value="InterPro"/>
</dbReference>
<dbReference type="EMBL" id="FMVW01000001">
    <property type="protein sequence ID" value="SCZ24445.1"/>
    <property type="molecule type" value="Genomic_DNA"/>
</dbReference>
<feature type="region of interest" description="Disordered" evidence="11">
    <location>
        <begin position="474"/>
        <end position="496"/>
    </location>
</feature>
<dbReference type="PANTHER" id="PTHR45436:SF8">
    <property type="entry name" value="HISTIDINE KINASE"/>
    <property type="match status" value="1"/>
</dbReference>
<dbReference type="Gene3D" id="3.30.565.10">
    <property type="entry name" value="Histidine kinase-like ATPase, C-terminal domain"/>
    <property type="match status" value="1"/>
</dbReference>
<feature type="domain" description="Histidine kinase" evidence="13">
    <location>
        <begin position="255"/>
        <end position="470"/>
    </location>
</feature>
<evidence type="ECO:0000256" key="12">
    <source>
        <dbReference type="SAM" id="Phobius"/>
    </source>
</evidence>
<dbReference type="CDD" id="cd00082">
    <property type="entry name" value="HisKA"/>
    <property type="match status" value="1"/>
</dbReference>
<dbReference type="SUPFAM" id="SSF55874">
    <property type="entry name" value="ATPase domain of HSP90 chaperone/DNA topoisomerase II/histidine kinase"/>
    <property type="match status" value="1"/>
</dbReference>
<comment type="subcellular location">
    <subcellularLocation>
        <location evidence="2">Membrane</location>
    </subcellularLocation>
</comment>
<evidence type="ECO:0000256" key="6">
    <source>
        <dbReference type="ARBA" id="ARBA00022692"/>
    </source>
</evidence>
<protein>
    <recommendedName>
        <fullName evidence="3">histidine kinase</fullName>
        <ecNumber evidence="3">2.7.13.3</ecNumber>
    </recommendedName>
</protein>
<keyword evidence="7 15" id="KW-0418">Kinase</keyword>
<comment type="catalytic activity">
    <reaction evidence="1">
        <text>ATP + protein L-histidine = ADP + protein N-phospho-L-histidine.</text>
        <dbReference type="EC" id="2.7.13.3"/>
    </reaction>
</comment>